<accession>A0A1N6VTW1</accession>
<keyword evidence="2" id="KW-1185">Reference proteome</keyword>
<organism evidence="1 2">
    <name type="scientific">Alkalispirochaeta americana</name>
    <dbReference type="NCBI Taxonomy" id="159291"/>
    <lineage>
        <taxon>Bacteria</taxon>
        <taxon>Pseudomonadati</taxon>
        <taxon>Spirochaetota</taxon>
        <taxon>Spirochaetia</taxon>
        <taxon>Spirochaetales</taxon>
        <taxon>Spirochaetaceae</taxon>
        <taxon>Alkalispirochaeta</taxon>
    </lineage>
</organism>
<gene>
    <name evidence="1" type="ORF">SAMN05920897_11582</name>
</gene>
<evidence type="ECO:0000313" key="2">
    <source>
        <dbReference type="Proteomes" id="UP000186400"/>
    </source>
</evidence>
<evidence type="ECO:0000313" key="1">
    <source>
        <dbReference type="EMBL" id="SIQ81208.1"/>
    </source>
</evidence>
<dbReference type="AlphaFoldDB" id="A0A1N6VTW1"/>
<reference evidence="1 2" key="1">
    <citation type="submission" date="2017-01" db="EMBL/GenBank/DDBJ databases">
        <authorList>
            <person name="Mah S.A."/>
            <person name="Swanson W.J."/>
            <person name="Moy G.W."/>
            <person name="Vacquier V.D."/>
        </authorList>
    </citation>
    <scope>NUCLEOTIDE SEQUENCE [LARGE SCALE GENOMIC DNA]</scope>
    <source>
        <strain evidence="1 2">ASpG1</strain>
    </source>
</reference>
<sequence length="149" mass="16950">MRSPLLSRFAATTLVVLGLIIPLSGPHASGRIAIHPAPDPFTLNSRDAVQAIWMIRRSQLLILALPGKEREIIYLEDPLEVEARYAGEDPAPPGREHARRYQLYLLGSPLDWENTFIRYRGEMVNLQTLFTYRNQKLPPGLRLRLPETP</sequence>
<protein>
    <submittedName>
        <fullName evidence="1">Uncharacterized protein</fullName>
    </submittedName>
</protein>
<dbReference type="Proteomes" id="UP000186400">
    <property type="component" value="Unassembled WGS sequence"/>
</dbReference>
<proteinExistence type="predicted"/>
<dbReference type="EMBL" id="FTMS01000015">
    <property type="protein sequence ID" value="SIQ81208.1"/>
    <property type="molecule type" value="Genomic_DNA"/>
</dbReference>
<name>A0A1N6VTW1_9SPIO</name>